<evidence type="ECO:0000313" key="3">
    <source>
        <dbReference type="EMBL" id="EUA47893.1"/>
    </source>
</evidence>
<gene>
    <name evidence="3" type="ORF">I543_4370</name>
</gene>
<organism evidence="3 4">
    <name type="scientific">Mycobacteroides abscessus 21</name>
    <dbReference type="NCBI Taxonomy" id="1299324"/>
    <lineage>
        <taxon>Bacteria</taxon>
        <taxon>Bacillati</taxon>
        <taxon>Actinomycetota</taxon>
        <taxon>Actinomycetes</taxon>
        <taxon>Mycobacteriales</taxon>
        <taxon>Mycobacteriaceae</taxon>
        <taxon>Mycobacteroides</taxon>
        <taxon>Mycobacteroides abscessus</taxon>
    </lineage>
</organism>
<dbReference type="InterPro" id="IPR030802">
    <property type="entry name" value="Permease_MalE"/>
</dbReference>
<evidence type="ECO:0000313" key="4">
    <source>
        <dbReference type="Proteomes" id="UP000020103"/>
    </source>
</evidence>
<feature type="transmembrane region" description="Helical" evidence="2">
    <location>
        <begin position="74"/>
        <end position="91"/>
    </location>
</feature>
<reference evidence="3 4" key="1">
    <citation type="submission" date="2013-12" db="EMBL/GenBank/DDBJ databases">
        <authorList>
            <person name="Madinger N."/>
            <person name="Lenaerts A."/>
            <person name="Ordway D."/>
            <person name="DeGroote M.A."/>
            <person name="Parker T."/>
            <person name="Sizemore C."/>
            <person name="Tallon L.J."/>
            <person name="Sadzewicz L.K."/>
            <person name="Sengamalay N."/>
            <person name="Fraser C.M."/>
            <person name="Hine E."/>
            <person name="Shefchek K.A."/>
            <person name="Das S.P."/>
            <person name="Tettelin H."/>
        </authorList>
    </citation>
    <scope>NUCLEOTIDE SEQUENCE [LARGE SCALE GENOMIC DNA]</scope>
    <source>
        <strain evidence="3 4">21</strain>
    </source>
</reference>
<feature type="compositionally biased region" description="Low complexity" evidence="1">
    <location>
        <begin position="325"/>
        <end position="344"/>
    </location>
</feature>
<feature type="transmembrane region" description="Helical" evidence="2">
    <location>
        <begin position="34"/>
        <end position="53"/>
    </location>
</feature>
<dbReference type="PANTHER" id="PTHR30188:SF13">
    <property type="entry name" value="CONSERVED HYPOTHETICAL INTEGRAL MEMBRANE PROTEIN YRBE3B"/>
    <property type="match status" value="1"/>
</dbReference>
<evidence type="ECO:0000256" key="1">
    <source>
        <dbReference type="SAM" id="MobiDB-lite"/>
    </source>
</evidence>
<evidence type="ECO:0000256" key="2">
    <source>
        <dbReference type="SAM" id="Phobius"/>
    </source>
</evidence>
<sequence>MATSRPSRYFPDELPAAVRSVWNFTKGAGGSAEYLGHQITFVGLVLAAIPQTLKRYRRQTGILLVDMTWGNGSIIVGGGVIGVLVFMGIAVGASVGIVGFSTLDMVGMGSLTGFISAYVNTREMAPMIAAIGFAAQAGCRMTAEIGAMRISEEIDALEAQGIRSIPFVVTTRVIAGIIIIVPLYVLTLLLAYGSCAFMVFFVHNQSQGVYKHYFDSFVHPVDVLYSVIKAVVFVVIIIAIQCYQGYYAGGGPRAWVWLPAARSGPRWWRSCSSTCSSRCSSGATILEFRYRGNRWPSTKIPVGAPRARPPSRYGGLCWRSRSRPAATRSISRVSAATASRSSSP</sequence>
<accession>A0A829Q5I4</accession>
<dbReference type="GO" id="GO:0043190">
    <property type="term" value="C:ATP-binding cassette (ABC) transporter complex"/>
    <property type="evidence" value="ECO:0007669"/>
    <property type="project" value="InterPro"/>
</dbReference>
<dbReference type="PANTHER" id="PTHR30188">
    <property type="entry name" value="ABC TRANSPORTER PERMEASE PROTEIN-RELATED"/>
    <property type="match status" value="1"/>
</dbReference>
<name>A0A829Q5I4_9MYCO</name>
<keyword evidence="2" id="KW-0472">Membrane</keyword>
<proteinExistence type="predicted"/>
<dbReference type="AlphaFoldDB" id="A0A829Q5I4"/>
<feature type="transmembrane region" description="Helical" evidence="2">
    <location>
        <begin position="97"/>
        <end position="119"/>
    </location>
</feature>
<dbReference type="EMBL" id="JAOF01000001">
    <property type="protein sequence ID" value="EUA47893.1"/>
    <property type="molecule type" value="Genomic_DNA"/>
</dbReference>
<keyword evidence="2" id="KW-1133">Transmembrane helix</keyword>
<feature type="transmembrane region" description="Helical" evidence="2">
    <location>
        <begin position="173"/>
        <end position="203"/>
    </location>
</feature>
<feature type="region of interest" description="Disordered" evidence="1">
    <location>
        <begin position="322"/>
        <end position="344"/>
    </location>
</feature>
<dbReference type="Proteomes" id="UP000020103">
    <property type="component" value="Unassembled WGS sequence"/>
</dbReference>
<feature type="transmembrane region" description="Helical" evidence="2">
    <location>
        <begin position="223"/>
        <end position="243"/>
    </location>
</feature>
<dbReference type="Pfam" id="PF02405">
    <property type="entry name" value="MlaE"/>
    <property type="match status" value="1"/>
</dbReference>
<dbReference type="GO" id="GO:0005548">
    <property type="term" value="F:phospholipid transporter activity"/>
    <property type="evidence" value="ECO:0007669"/>
    <property type="project" value="TreeGrafter"/>
</dbReference>
<keyword evidence="2" id="KW-0812">Transmembrane</keyword>
<protein>
    <submittedName>
        <fullName evidence="3">Permease family protein</fullName>
    </submittedName>
</protein>
<comment type="caution">
    <text evidence="3">The sequence shown here is derived from an EMBL/GenBank/DDBJ whole genome shotgun (WGS) entry which is preliminary data.</text>
</comment>